<dbReference type="AlphaFoldDB" id="A0A9Q8PDQ2"/>
<dbReference type="Gene3D" id="1.10.530.10">
    <property type="match status" value="1"/>
</dbReference>
<evidence type="ECO:0000313" key="3">
    <source>
        <dbReference type="Proteomes" id="UP000756132"/>
    </source>
</evidence>
<feature type="region of interest" description="Disordered" evidence="1">
    <location>
        <begin position="34"/>
        <end position="80"/>
    </location>
</feature>
<reference evidence="2" key="2">
    <citation type="journal article" date="2022" name="Microb. Genom.">
        <title>A chromosome-scale genome assembly of the tomato pathogen Cladosporium fulvum reveals a compartmentalized genome architecture and the presence of a dispensable chromosome.</title>
        <authorList>
            <person name="Zaccaron A.Z."/>
            <person name="Chen L.H."/>
            <person name="Samaras A."/>
            <person name="Stergiopoulos I."/>
        </authorList>
    </citation>
    <scope>NUCLEOTIDE SEQUENCE</scope>
    <source>
        <strain evidence="2">Race5_Kim</strain>
    </source>
</reference>
<evidence type="ECO:0008006" key="4">
    <source>
        <dbReference type="Google" id="ProtNLM"/>
    </source>
</evidence>
<keyword evidence="3" id="KW-1185">Reference proteome</keyword>
<dbReference type="RefSeq" id="XP_047764944.1">
    <property type="nucleotide sequence ID" value="XM_047910682.1"/>
</dbReference>
<dbReference type="OrthoDB" id="1193027at2759"/>
<evidence type="ECO:0000313" key="2">
    <source>
        <dbReference type="EMBL" id="UJO20578.1"/>
    </source>
</evidence>
<gene>
    <name evidence="2" type="ORF">CLAFUR5_11534</name>
</gene>
<protein>
    <recommendedName>
        <fullName evidence="4">Glycoside hydrolase protein</fullName>
    </recommendedName>
</protein>
<name>A0A9Q8PDQ2_PASFU</name>
<feature type="compositionally biased region" description="Low complexity" evidence="1">
    <location>
        <begin position="47"/>
        <end position="80"/>
    </location>
</feature>
<organism evidence="2 3">
    <name type="scientific">Passalora fulva</name>
    <name type="common">Tomato leaf mold</name>
    <name type="synonym">Cladosporium fulvum</name>
    <dbReference type="NCBI Taxonomy" id="5499"/>
    <lineage>
        <taxon>Eukaryota</taxon>
        <taxon>Fungi</taxon>
        <taxon>Dikarya</taxon>
        <taxon>Ascomycota</taxon>
        <taxon>Pezizomycotina</taxon>
        <taxon>Dothideomycetes</taxon>
        <taxon>Dothideomycetidae</taxon>
        <taxon>Mycosphaerellales</taxon>
        <taxon>Mycosphaerellaceae</taxon>
        <taxon>Fulvia</taxon>
    </lineage>
</organism>
<dbReference type="GeneID" id="71991412"/>
<reference evidence="2" key="1">
    <citation type="submission" date="2021-12" db="EMBL/GenBank/DDBJ databases">
        <authorList>
            <person name="Zaccaron A."/>
            <person name="Stergiopoulos I."/>
        </authorList>
    </citation>
    <scope>NUCLEOTIDE SEQUENCE</scope>
    <source>
        <strain evidence="2">Race5_Kim</strain>
    </source>
</reference>
<dbReference type="SUPFAM" id="SSF53955">
    <property type="entry name" value="Lysozyme-like"/>
    <property type="match status" value="1"/>
</dbReference>
<sequence>MSEQMSKVAWPTLSLDVPNVYSAPATTLVTKASAITDKGHHPQTYGVAPPAYSSPAESPASPEAPAYTAPSSSSTAQAPVATSKTMEASIYSAPTTTSISSTTYAAPVASASPSAPTYSSTSSSSSGSTGLGNIYKMYTGTGEASSGWPSESTWISFDAAWTSNLDIMAKSCTQWGVPNNSDEENANLKSAIQSVAASSGVDERFVLAIVMQESNGCVRAPTTTYSVSNPGLMQSFKGTATCNPGTATAPQGQSPCPADSITQMISQGTNGSNPGDMSLVYALQKAGCDDVSKYYKAARIYNSGSVASDGDLAGGVATHCYASNVANRLTGWTTATCGCDLD</sequence>
<evidence type="ECO:0000256" key="1">
    <source>
        <dbReference type="SAM" id="MobiDB-lite"/>
    </source>
</evidence>
<proteinExistence type="predicted"/>
<accession>A0A9Q8PDQ2</accession>
<dbReference type="EMBL" id="CP090170">
    <property type="protein sequence ID" value="UJO20578.1"/>
    <property type="molecule type" value="Genomic_DNA"/>
</dbReference>
<dbReference type="Proteomes" id="UP000756132">
    <property type="component" value="Chromosome 8"/>
</dbReference>
<dbReference type="KEGG" id="ffu:CLAFUR5_11534"/>
<dbReference type="InterPro" id="IPR023346">
    <property type="entry name" value="Lysozyme-like_dom_sf"/>
</dbReference>